<organism evidence="8 9">
    <name type="scientific">Miscanthus lutarioriparius</name>
    <dbReference type="NCBI Taxonomy" id="422564"/>
    <lineage>
        <taxon>Eukaryota</taxon>
        <taxon>Viridiplantae</taxon>
        <taxon>Streptophyta</taxon>
        <taxon>Embryophyta</taxon>
        <taxon>Tracheophyta</taxon>
        <taxon>Spermatophyta</taxon>
        <taxon>Magnoliopsida</taxon>
        <taxon>Liliopsida</taxon>
        <taxon>Poales</taxon>
        <taxon>Poaceae</taxon>
        <taxon>PACMAD clade</taxon>
        <taxon>Panicoideae</taxon>
        <taxon>Andropogonodae</taxon>
        <taxon>Andropogoneae</taxon>
        <taxon>Saccharinae</taxon>
        <taxon>Miscanthus</taxon>
    </lineage>
</organism>
<protein>
    <recommendedName>
        <fullName evidence="7">Glycosyltransferase 61 catalytic domain-containing protein</fullName>
    </recommendedName>
</protein>
<dbReference type="GO" id="GO:0016763">
    <property type="term" value="F:pentosyltransferase activity"/>
    <property type="evidence" value="ECO:0007669"/>
    <property type="project" value="UniProtKB-ARBA"/>
</dbReference>
<feature type="transmembrane region" description="Helical" evidence="6">
    <location>
        <begin position="37"/>
        <end position="56"/>
    </location>
</feature>
<keyword evidence="9" id="KW-1185">Reference proteome</keyword>
<evidence type="ECO:0000256" key="6">
    <source>
        <dbReference type="SAM" id="Phobius"/>
    </source>
</evidence>
<comment type="subcellular location">
    <subcellularLocation>
        <location evidence="1">Golgi apparatus membrane</location>
        <topology evidence="1">Single-pass type II membrane protein</topology>
    </subcellularLocation>
</comment>
<reference evidence="8" key="1">
    <citation type="submission" date="2020-10" db="EMBL/GenBank/DDBJ databases">
        <authorList>
            <person name="Han B."/>
            <person name="Lu T."/>
            <person name="Zhao Q."/>
            <person name="Huang X."/>
            <person name="Zhao Y."/>
        </authorList>
    </citation>
    <scope>NUCLEOTIDE SEQUENCE</scope>
</reference>
<evidence type="ECO:0000313" key="9">
    <source>
        <dbReference type="Proteomes" id="UP000604825"/>
    </source>
</evidence>
<gene>
    <name evidence="8" type="ORF">NCGR_LOCUS26199</name>
</gene>
<feature type="domain" description="Glycosyltransferase 61 catalytic" evidence="7">
    <location>
        <begin position="356"/>
        <end position="439"/>
    </location>
</feature>
<keyword evidence="4" id="KW-0808">Transferase</keyword>
<dbReference type="EMBL" id="CAJGYO010000006">
    <property type="protein sequence ID" value="CAD6239172.1"/>
    <property type="molecule type" value="Genomic_DNA"/>
</dbReference>
<accession>A0A811PE76</accession>
<dbReference type="InterPro" id="IPR007657">
    <property type="entry name" value="Glycosyltransferase_61"/>
</dbReference>
<dbReference type="PANTHER" id="PTHR20961">
    <property type="entry name" value="GLYCOSYLTRANSFERASE"/>
    <property type="match status" value="1"/>
</dbReference>
<evidence type="ECO:0000256" key="3">
    <source>
        <dbReference type="ARBA" id="ARBA00022676"/>
    </source>
</evidence>
<comment type="caution">
    <text evidence="8">The sequence shown here is derived from an EMBL/GenBank/DDBJ whole genome shotgun (WGS) entry which is preliminary data.</text>
</comment>
<evidence type="ECO:0000256" key="2">
    <source>
        <dbReference type="ARBA" id="ARBA00004881"/>
    </source>
</evidence>
<dbReference type="OrthoDB" id="529273at2759"/>
<keyword evidence="6" id="KW-0812">Transmembrane</keyword>
<evidence type="ECO:0000259" key="7">
    <source>
        <dbReference type="Pfam" id="PF04577"/>
    </source>
</evidence>
<keyword evidence="6" id="KW-1133">Transmembrane helix</keyword>
<evidence type="ECO:0000256" key="4">
    <source>
        <dbReference type="ARBA" id="ARBA00022679"/>
    </source>
</evidence>
<dbReference type="AlphaFoldDB" id="A0A811PE76"/>
<proteinExistence type="predicted"/>
<dbReference type="Proteomes" id="UP000604825">
    <property type="component" value="Unassembled WGS sequence"/>
</dbReference>
<dbReference type="GO" id="GO:0000139">
    <property type="term" value="C:Golgi membrane"/>
    <property type="evidence" value="ECO:0007669"/>
    <property type="project" value="UniProtKB-SubCell"/>
</dbReference>
<evidence type="ECO:0000256" key="1">
    <source>
        <dbReference type="ARBA" id="ARBA00004323"/>
    </source>
</evidence>
<keyword evidence="6" id="KW-0472">Membrane</keyword>
<keyword evidence="5" id="KW-0325">Glycoprotein</keyword>
<name>A0A811PE76_9POAL</name>
<dbReference type="Pfam" id="PF04577">
    <property type="entry name" value="Glyco_transf_61"/>
    <property type="match status" value="1"/>
</dbReference>
<evidence type="ECO:0000256" key="5">
    <source>
        <dbReference type="ARBA" id="ARBA00023180"/>
    </source>
</evidence>
<evidence type="ECO:0000313" key="8">
    <source>
        <dbReference type="EMBL" id="CAD6239172.1"/>
    </source>
</evidence>
<sequence length="566" mass="61658">MAASASKASSGLKPPAMDDAAAAADVKATKGGGRGAFLAHVFLVLSVITLCAVVYAPRFFVSGPATYGGGALVAISAPRPSSTNRTPSSAASPLGLEEHVVGRGDADQERHGGALHQHQHHQQVVLDNQVGSPCASLPNHTICCDRSDYHSDVCFMAGDVRTDAASLSLLLFPPPRGASSSAPEPAAAAVTEERIRPYTRKWDAYITKTIHEVRLRRVARPEEAAAHRCDVRHDAPVLVVTAGGYSHNMFHVFNDGFLPLWLTAQHLRRRVVLAVLSYSPRWAGTYGEILSGLSRYHVIDLLRDKRTHCFPGAVVGTRYHDYLAVNSTRLRDNRTIVDFHDFLAGVYDDDSSGRSRTEETPPRERRPRLGIVSRKGRRVIENQAAVARLAASVGFDVEVMETATGVPLSAVYASVSSYDALVGVHGADLTAFLFLRPGGRAALAQIAPLGITMLSRNLFGVPAARMGLHYEQYDVSARESSLSRKYPAGHVVVADPARARREQGKQEWELVEHVYLRGQNVSLDLGRFRETLARIHSRLKERQQSQVSAPDASPQIFISPQINLYH</sequence>
<comment type="pathway">
    <text evidence="2">Glycan metabolism.</text>
</comment>
<dbReference type="InterPro" id="IPR049625">
    <property type="entry name" value="Glyco_transf_61_cat"/>
</dbReference>
<dbReference type="PANTHER" id="PTHR20961:SF101">
    <property type="entry name" value="GLYCOSYLTRANSFERASE FAMILY 61 PROTEIN"/>
    <property type="match status" value="1"/>
</dbReference>
<keyword evidence="3" id="KW-0328">Glycosyltransferase</keyword>